<dbReference type="InterPro" id="IPR013783">
    <property type="entry name" value="Ig-like_fold"/>
</dbReference>
<accession>A0ABP9HBJ0</accession>
<proteinExistence type="predicted"/>
<dbReference type="EMBL" id="BAABIL010000078">
    <property type="protein sequence ID" value="GAA4966527.1"/>
    <property type="molecule type" value="Genomic_DNA"/>
</dbReference>
<comment type="caution">
    <text evidence="4">The sequence shown here is derived from an EMBL/GenBank/DDBJ whole genome shotgun (WGS) entry which is preliminary data.</text>
</comment>
<dbReference type="InterPro" id="IPR035986">
    <property type="entry name" value="PKD_dom_sf"/>
</dbReference>
<organism evidence="4 5">
    <name type="scientific">Kineococcus glutinatus</name>
    <dbReference type="NCBI Taxonomy" id="1070872"/>
    <lineage>
        <taxon>Bacteria</taxon>
        <taxon>Bacillati</taxon>
        <taxon>Actinomycetota</taxon>
        <taxon>Actinomycetes</taxon>
        <taxon>Kineosporiales</taxon>
        <taxon>Kineosporiaceae</taxon>
        <taxon>Kineococcus</taxon>
    </lineage>
</organism>
<dbReference type="PROSITE" id="PS50093">
    <property type="entry name" value="PKD"/>
    <property type="match status" value="1"/>
</dbReference>
<keyword evidence="2" id="KW-0732">Signal</keyword>
<dbReference type="Pfam" id="PF00801">
    <property type="entry name" value="PKD"/>
    <property type="match status" value="1"/>
</dbReference>
<evidence type="ECO:0000313" key="4">
    <source>
        <dbReference type="EMBL" id="GAA4966527.1"/>
    </source>
</evidence>
<evidence type="ECO:0000313" key="5">
    <source>
        <dbReference type="Proteomes" id="UP001501195"/>
    </source>
</evidence>
<name>A0ABP9HBJ0_9ACTN</name>
<keyword evidence="5" id="KW-1185">Reference proteome</keyword>
<reference evidence="5" key="1">
    <citation type="journal article" date="2019" name="Int. J. Syst. Evol. Microbiol.">
        <title>The Global Catalogue of Microorganisms (GCM) 10K type strain sequencing project: providing services to taxonomists for standard genome sequencing and annotation.</title>
        <authorList>
            <consortium name="The Broad Institute Genomics Platform"/>
            <consortium name="The Broad Institute Genome Sequencing Center for Infectious Disease"/>
            <person name="Wu L."/>
            <person name="Ma J."/>
        </authorList>
    </citation>
    <scope>NUCLEOTIDE SEQUENCE [LARGE SCALE GENOMIC DNA]</scope>
    <source>
        <strain evidence="5">JCM 18126</strain>
    </source>
</reference>
<dbReference type="CDD" id="cd00146">
    <property type="entry name" value="PKD"/>
    <property type="match status" value="1"/>
</dbReference>
<feature type="compositionally biased region" description="Low complexity" evidence="1">
    <location>
        <begin position="49"/>
        <end position="66"/>
    </location>
</feature>
<protein>
    <recommendedName>
        <fullName evidence="3">PKD domain-containing protein</fullName>
    </recommendedName>
</protein>
<feature type="chain" id="PRO_5045314703" description="PKD domain-containing protein" evidence="2">
    <location>
        <begin position="24"/>
        <end position="291"/>
    </location>
</feature>
<sequence>MRLGVLGCAVLLLPLLPAPSAAARPCGGKVGASGGDGSFHAEANRSCPGRGSTGSSSTGARSGSDADVPRYVQVTTSPCPGNHPDAMGRVNGMVNCNASAHRCPPGQWYGVTYTAVAEVSPTRTWSASPARCIDTAATAPDAPPVVLPVVTAADLRRVPLPGGAAAVQPASHRVAVNLPVNVYTTAEPLTVPVVVLGFPVRIRATPVRFTWSFGDGGTLGPTEDPGAPYPDLRTTHVYERPGRYRVVLTTTYAGEYSVDGGPWLDIDGTAAVDGPAVELTALAGSNVLLAP</sequence>
<dbReference type="SUPFAM" id="SSF49299">
    <property type="entry name" value="PKD domain"/>
    <property type="match status" value="1"/>
</dbReference>
<feature type="region of interest" description="Disordered" evidence="1">
    <location>
        <begin position="33"/>
        <end position="68"/>
    </location>
</feature>
<dbReference type="Proteomes" id="UP001501195">
    <property type="component" value="Unassembled WGS sequence"/>
</dbReference>
<feature type="signal peptide" evidence="2">
    <location>
        <begin position="1"/>
        <end position="23"/>
    </location>
</feature>
<evidence type="ECO:0000259" key="3">
    <source>
        <dbReference type="PROSITE" id="PS50093"/>
    </source>
</evidence>
<evidence type="ECO:0000256" key="1">
    <source>
        <dbReference type="SAM" id="MobiDB-lite"/>
    </source>
</evidence>
<evidence type="ECO:0000256" key="2">
    <source>
        <dbReference type="SAM" id="SignalP"/>
    </source>
</evidence>
<feature type="domain" description="PKD" evidence="3">
    <location>
        <begin position="205"/>
        <end position="251"/>
    </location>
</feature>
<dbReference type="InterPro" id="IPR000601">
    <property type="entry name" value="PKD_dom"/>
</dbReference>
<gene>
    <name evidence="4" type="ORF">GCM10023225_06830</name>
</gene>
<dbReference type="Gene3D" id="2.60.40.10">
    <property type="entry name" value="Immunoglobulins"/>
    <property type="match status" value="1"/>
</dbReference>
<dbReference type="RefSeq" id="WP_345710939.1">
    <property type="nucleotide sequence ID" value="NZ_BAABIL010000078.1"/>
</dbReference>